<keyword evidence="9" id="KW-0175">Coiled coil</keyword>
<evidence type="ECO:0000256" key="5">
    <source>
        <dbReference type="ARBA" id="ARBA00022824"/>
    </source>
</evidence>
<evidence type="ECO:0000256" key="2">
    <source>
        <dbReference type="ARBA" id="ARBA00007104"/>
    </source>
</evidence>
<feature type="coiled-coil region" evidence="9">
    <location>
        <begin position="141"/>
        <end position="172"/>
    </location>
</feature>
<evidence type="ECO:0000256" key="3">
    <source>
        <dbReference type="ARBA" id="ARBA00022692"/>
    </source>
</evidence>
<organism evidence="12 13">
    <name type="scientific">Scophthalmus maximus</name>
    <name type="common">Turbot</name>
    <name type="synonym">Psetta maxima</name>
    <dbReference type="NCBI Taxonomy" id="52904"/>
    <lineage>
        <taxon>Eukaryota</taxon>
        <taxon>Metazoa</taxon>
        <taxon>Chordata</taxon>
        <taxon>Craniata</taxon>
        <taxon>Vertebrata</taxon>
        <taxon>Euteleostomi</taxon>
        <taxon>Actinopterygii</taxon>
        <taxon>Neopterygii</taxon>
        <taxon>Teleostei</taxon>
        <taxon>Neoteleostei</taxon>
        <taxon>Acanthomorphata</taxon>
        <taxon>Carangaria</taxon>
        <taxon>Pleuronectiformes</taxon>
        <taxon>Pleuronectoidei</taxon>
        <taxon>Scophthalmidae</taxon>
        <taxon>Scophthalmus</taxon>
    </lineage>
</organism>
<dbReference type="EMBL" id="VEVO01000006">
    <property type="protein sequence ID" value="KAF0040492.1"/>
    <property type="molecule type" value="Genomic_DNA"/>
</dbReference>
<keyword evidence="3 8" id="KW-0812">Transmembrane</keyword>
<evidence type="ECO:0000256" key="4">
    <source>
        <dbReference type="ARBA" id="ARBA00022729"/>
    </source>
</evidence>
<evidence type="ECO:0000313" key="12">
    <source>
        <dbReference type="EMBL" id="KAF0040492.1"/>
    </source>
</evidence>
<dbReference type="GO" id="GO:0005789">
    <property type="term" value="C:endoplasmic reticulum membrane"/>
    <property type="evidence" value="ECO:0007669"/>
    <property type="project" value="UniProtKB-SubCell"/>
</dbReference>
<keyword evidence="4 10" id="KW-0732">Signal</keyword>
<dbReference type="PROSITE" id="PS50866">
    <property type="entry name" value="GOLD"/>
    <property type="match status" value="1"/>
</dbReference>
<name>A0A6A4TDZ7_SCOMX</name>
<keyword evidence="7" id="KW-0472">Membrane</keyword>
<dbReference type="PANTHER" id="PTHR22811">
    <property type="entry name" value="TRANSMEMBRANE EMP24 DOMAIN-CONTAINING PROTEIN"/>
    <property type="match status" value="1"/>
</dbReference>
<comment type="similarity">
    <text evidence="2 8">Belongs to the EMP24/GP25L family.</text>
</comment>
<comment type="subcellular location">
    <subcellularLocation>
        <location evidence="1">Endoplasmic reticulum membrane</location>
        <topology evidence="1">Single-pass type I membrane protein</topology>
    </subcellularLocation>
    <subcellularLocation>
        <location evidence="8">Membrane</location>
        <topology evidence="8">Single-pass type I membrane protein</topology>
    </subcellularLocation>
</comment>
<gene>
    <name evidence="12" type="ORF">F2P81_006390</name>
</gene>
<evidence type="ECO:0000256" key="6">
    <source>
        <dbReference type="ARBA" id="ARBA00022989"/>
    </source>
</evidence>
<protein>
    <recommendedName>
        <fullName evidence="11">GOLD domain-containing protein</fullName>
    </recommendedName>
</protein>
<feature type="chain" id="PRO_5025598654" description="GOLD domain-containing protein" evidence="10">
    <location>
        <begin position="19"/>
        <end position="262"/>
    </location>
</feature>
<evidence type="ECO:0000259" key="11">
    <source>
        <dbReference type="PROSITE" id="PS50866"/>
    </source>
</evidence>
<feature type="signal peptide" evidence="10">
    <location>
        <begin position="1"/>
        <end position="18"/>
    </location>
</feature>
<feature type="domain" description="GOLD" evidence="11">
    <location>
        <begin position="13"/>
        <end position="136"/>
    </location>
</feature>
<comment type="caution">
    <text evidence="12">The sequence shown here is derived from an EMBL/GenBank/DDBJ whole genome shotgun (WGS) entry which is preliminary data.</text>
</comment>
<dbReference type="AlphaFoldDB" id="A0A6A4TDZ7"/>
<keyword evidence="6" id="KW-1133">Transmembrane helix</keyword>
<evidence type="ECO:0000256" key="8">
    <source>
        <dbReference type="RuleBase" id="RU003827"/>
    </source>
</evidence>
<evidence type="ECO:0000256" key="9">
    <source>
        <dbReference type="SAM" id="Coils"/>
    </source>
</evidence>
<sequence length="262" mass="29908">MLLNTLLIVTLSSQCVWARKSEPSLSEGDTVGLFRGSDKYDFAIEIPAAGMECFWHFAHQSGSFYLTYMVQWVTGMANNHQLFVTVNSPDGVLVASDNKVVGQMNFQTEMTGFYRMCLGNHNNQFGGIRVFLSFGVIYKGLEESEREMEEGEKVLNSTLTDIEESIQKLQNQIFHIWHHYNFARMRKGKDHYLLLSNLSYVNWWSATQSLVILLSGYLQLLVLKRLFNTVEMNMIEVAVARTRKVQAATPGKDLTCTSHRQI</sequence>
<evidence type="ECO:0000256" key="7">
    <source>
        <dbReference type="ARBA" id="ARBA00023136"/>
    </source>
</evidence>
<dbReference type="SMART" id="SM01190">
    <property type="entry name" value="EMP24_GP25L"/>
    <property type="match status" value="1"/>
</dbReference>
<evidence type="ECO:0000313" key="13">
    <source>
        <dbReference type="Proteomes" id="UP000438429"/>
    </source>
</evidence>
<dbReference type="InterPro" id="IPR015720">
    <property type="entry name" value="Emp24-like"/>
</dbReference>
<accession>A0A6A4TDZ7</accession>
<keyword evidence="5" id="KW-0256">Endoplasmic reticulum</keyword>
<dbReference type="Pfam" id="PF01105">
    <property type="entry name" value="EMP24_GP25L"/>
    <property type="match status" value="1"/>
</dbReference>
<evidence type="ECO:0000256" key="10">
    <source>
        <dbReference type="SAM" id="SignalP"/>
    </source>
</evidence>
<proteinExistence type="inferred from homology"/>
<dbReference type="Proteomes" id="UP000438429">
    <property type="component" value="Unassembled WGS sequence"/>
</dbReference>
<evidence type="ECO:0000256" key="1">
    <source>
        <dbReference type="ARBA" id="ARBA00004115"/>
    </source>
</evidence>
<dbReference type="InterPro" id="IPR009038">
    <property type="entry name" value="GOLD_dom"/>
</dbReference>
<reference evidence="12 13" key="1">
    <citation type="submission" date="2019-06" db="EMBL/GenBank/DDBJ databases">
        <title>Draft genomes of female and male turbot (Scophthalmus maximus).</title>
        <authorList>
            <person name="Xu H."/>
            <person name="Xu X.-W."/>
            <person name="Shao C."/>
            <person name="Chen S."/>
        </authorList>
    </citation>
    <scope>NUCLEOTIDE SEQUENCE [LARGE SCALE GENOMIC DNA]</scope>
    <source>
        <strain evidence="12">Ysfricsl-2016a</strain>
        <tissue evidence="12">Blood</tissue>
    </source>
</reference>